<name>A0ABS5K6V5_9BACT</name>
<feature type="transmembrane region" description="Helical" evidence="1">
    <location>
        <begin position="99"/>
        <end position="120"/>
    </location>
</feature>
<reference evidence="3 4" key="1">
    <citation type="journal article" date="2014" name="Int. J. Syst. Evol. Microbiol.">
        <title>Carboxylicivirga gen. nov. in the family Marinilabiliaceae with two novel species, Carboxylicivirga mesophila sp. nov. and Carboxylicivirga taeanensis sp. nov., and reclassification of Cytophaga fermentans as Saccharicrinis fermentans gen. nov., comb. nov.</title>
        <authorList>
            <person name="Yang S.H."/>
            <person name="Seo H.S."/>
            <person name="Woo J.H."/>
            <person name="Oh H.M."/>
            <person name="Jang H."/>
            <person name="Lee J.H."/>
            <person name="Kim S.J."/>
            <person name="Kwon K.K."/>
        </authorList>
    </citation>
    <scope>NUCLEOTIDE SEQUENCE [LARGE SCALE GENOMIC DNA]</scope>
    <source>
        <strain evidence="3 4">JCM 18290</strain>
    </source>
</reference>
<feature type="chain" id="PRO_5046111121" description="DUF4199 domain-containing protein" evidence="2">
    <location>
        <begin position="24"/>
        <end position="159"/>
    </location>
</feature>
<evidence type="ECO:0000313" key="4">
    <source>
        <dbReference type="Proteomes" id="UP000721861"/>
    </source>
</evidence>
<dbReference type="EMBL" id="JAGUCN010000002">
    <property type="protein sequence ID" value="MBS2210241.1"/>
    <property type="molecule type" value="Genomic_DNA"/>
</dbReference>
<evidence type="ECO:0000256" key="1">
    <source>
        <dbReference type="SAM" id="Phobius"/>
    </source>
</evidence>
<accession>A0ABS5K6V5</accession>
<keyword evidence="1" id="KW-1133">Transmembrane helix</keyword>
<keyword evidence="1" id="KW-0812">Transmembrane</keyword>
<evidence type="ECO:0000313" key="3">
    <source>
        <dbReference type="EMBL" id="MBS2210241.1"/>
    </source>
</evidence>
<proteinExistence type="predicted"/>
<evidence type="ECO:0000256" key="2">
    <source>
        <dbReference type="SAM" id="SignalP"/>
    </source>
</evidence>
<keyword evidence="1" id="KW-0472">Membrane</keyword>
<evidence type="ECO:0008006" key="5">
    <source>
        <dbReference type="Google" id="ProtNLM"/>
    </source>
</evidence>
<keyword evidence="4" id="KW-1185">Reference proteome</keyword>
<sequence length="159" mass="16834">MNKQILILLCALFAIGASVVAQSQDSISVEKRWGTVFTQNGKVLKPRQLLEITHKSPEAYQSMLQAKKNYDAGAVIGFIGGFMVGWPCGTALAGGDPEWAMAGIGAGLIAISIPFSTAYVKHTKRAVAIYNGTLINETKEVAQINFGATSAGIGVKVTF</sequence>
<feature type="signal peptide" evidence="2">
    <location>
        <begin position="1"/>
        <end position="23"/>
    </location>
</feature>
<comment type="caution">
    <text evidence="3">The sequence shown here is derived from an EMBL/GenBank/DDBJ whole genome shotgun (WGS) entry which is preliminary data.</text>
</comment>
<dbReference type="Proteomes" id="UP000721861">
    <property type="component" value="Unassembled WGS sequence"/>
</dbReference>
<keyword evidence="2" id="KW-0732">Signal</keyword>
<dbReference type="RefSeq" id="WP_212224956.1">
    <property type="nucleotide sequence ID" value="NZ_JAGUCN010000002.1"/>
</dbReference>
<protein>
    <recommendedName>
        <fullName evidence="5">DUF4199 domain-containing protein</fullName>
    </recommendedName>
</protein>
<gene>
    <name evidence="3" type="ORF">KEM09_02445</name>
</gene>
<organism evidence="3 4">
    <name type="scientific">Carboxylicivirga mesophila</name>
    <dbReference type="NCBI Taxonomy" id="1166478"/>
    <lineage>
        <taxon>Bacteria</taxon>
        <taxon>Pseudomonadati</taxon>
        <taxon>Bacteroidota</taxon>
        <taxon>Bacteroidia</taxon>
        <taxon>Marinilabiliales</taxon>
        <taxon>Marinilabiliaceae</taxon>
        <taxon>Carboxylicivirga</taxon>
    </lineage>
</organism>